<reference evidence="3 4" key="1">
    <citation type="submission" date="2017-10" db="EMBL/GenBank/DDBJ databases">
        <title>Sedimentibacterium mangrovi gen. nov., sp. nov., a novel member of family Phyllobacteriacea isolated from mangrove sediment.</title>
        <authorList>
            <person name="Liao H."/>
            <person name="Tian Y."/>
        </authorList>
    </citation>
    <scope>NUCLEOTIDE SEQUENCE [LARGE SCALE GENOMIC DNA]</scope>
    <source>
        <strain evidence="3 4">X9-2-2</strain>
    </source>
</reference>
<organism evidence="3 4">
    <name type="scientific">Zhengella mangrovi</name>
    <dbReference type="NCBI Taxonomy" id="1982044"/>
    <lineage>
        <taxon>Bacteria</taxon>
        <taxon>Pseudomonadati</taxon>
        <taxon>Pseudomonadota</taxon>
        <taxon>Alphaproteobacteria</taxon>
        <taxon>Hyphomicrobiales</taxon>
        <taxon>Notoacmeibacteraceae</taxon>
        <taxon>Zhengella</taxon>
    </lineage>
</organism>
<name>A0A2G1QS44_9HYPH</name>
<evidence type="ECO:0000313" key="4">
    <source>
        <dbReference type="Proteomes" id="UP000221168"/>
    </source>
</evidence>
<sequence>MLPISRPARFLSLVLSAAVLAWAATPAWSLSEIKKEEQSQEGSGKSEQAVPPPVVIEPVPLPSELPTLSNEPQPDGQPAEGTPDKDGGQANDIPLPEILRDVSALPEPVRRMRELIIEAAKTGDVEKLRPLLGTGDGMTTLSFGGVDGDPIEFLRGASGDGQGEEILAILEEVLEAGFVRSDAGTAQEMYVWPYFYAMPLDKLTPPQKVELFKLITAGDFEDMQNFGAYIFYRVGITPEGRWTFFVAGD</sequence>
<gene>
    <name evidence="3" type="ORF">CSC94_06420</name>
</gene>
<evidence type="ECO:0000256" key="2">
    <source>
        <dbReference type="SAM" id="SignalP"/>
    </source>
</evidence>
<evidence type="ECO:0000256" key="1">
    <source>
        <dbReference type="SAM" id="MobiDB-lite"/>
    </source>
</evidence>
<dbReference type="RefSeq" id="WP_099304987.1">
    <property type="nucleotide sequence ID" value="NZ_PDVP01000002.1"/>
</dbReference>
<feature type="chain" id="PRO_5013908056" description="Fibronectin attachment protein" evidence="2">
    <location>
        <begin position="24"/>
        <end position="249"/>
    </location>
</feature>
<accession>A0A2G1QS44</accession>
<evidence type="ECO:0000313" key="3">
    <source>
        <dbReference type="EMBL" id="PHP68280.1"/>
    </source>
</evidence>
<proteinExistence type="predicted"/>
<protein>
    <recommendedName>
        <fullName evidence="5">Fibronectin attachment protein</fullName>
    </recommendedName>
</protein>
<evidence type="ECO:0008006" key="5">
    <source>
        <dbReference type="Google" id="ProtNLM"/>
    </source>
</evidence>
<feature type="signal peptide" evidence="2">
    <location>
        <begin position="1"/>
        <end position="23"/>
    </location>
</feature>
<feature type="region of interest" description="Disordered" evidence="1">
    <location>
        <begin position="31"/>
        <end position="96"/>
    </location>
</feature>
<keyword evidence="2" id="KW-0732">Signal</keyword>
<dbReference type="EMBL" id="PDVP01000002">
    <property type="protein sequence ID" value="PHP68280.1"/>
    <property type="molecule type" value="Genomic_DNA"/>
</dbReference>
<keyword evidence="4" id="KW-1185">Reference proteome</keyword>
<dbReference type="OrthoDB" id="9809589at2"/>
<dbReference type="Proteomes" id="UP000221168">
    <property type="component" value="Unassembled WGS sequence"/>
</dbReference>
<feature type="compositionally biased region" description="Pro residues" evidence="1">
    <location>
        <begin position="50"/>
        <end position="63"/>
    </location>
</feature>
<dbReference type="AlphaFoldDB" id="A0A2G1QS44"/>
<comment type="caution">
    <text evidence="3">The sequence shown here is derived from an EMBL/GenBank/DDBJ whole genome shotgun (WGS) entry which is preliminary data.</text>
</comment>